<dbReference type="GO" id="GO:0016887">
    <property type="term" value="F:ATP hydrolysis activity"/>
    <property type="evidence" value="ECO:0007669"/>
    <property type="project" value="InterPro"/>
</dbReference>
<feature type="domain" description="ABC transporter" evidence="6">
    <location>
        <begin position="15"/>
        <end position="261"/>
    </location>
</feature>
<dbReference type="EMBL" id="AOLK01000019">
    <property type="protein sequence ID" value="ELZ84647.1"/>
    <property type="molecule type" value="Genomic_DNA"/>
</dbReference>
<accession>M0HLQ2</accession>
<dbReference type="SMART" id="SM00382">
    <property type="entry name" value="AAA"/>
    <property type="match status" value="1"/>
</dbReference>
<dbReference type="InterPro" id="IPR050319">
    <property type="entry name" value="ABC_transp_ATP-bind"/>
</dbReference>
<sequence>MSSLLTIDGLTKHFSEKDSLIRRLRPDQEVRTVRAVDDVSLDVKEGETLGLVGESGCGKSTLARAAVRLIEPTDGSVYFDGDEVTGFSRSELREFRSEVQVVFQDPFASLNPRYTVAKTLMEPMRVHNIGANDTERRERAASLLERCGLGAEHLDRHPHEFSGGQRQRIAIARALSVEPSMLIADEPVSALDVSVQARILNLLDELREEMGLSMLFISHDMSIVRRVCDRVAVMYLGKIAEVAPTDRLFTDPQHPYTQALLSAIPVPDPTVERDRVHLEGDVPTPIDPPSGCRFHPRCPKVIPTEGWDGSQAAWQRVLALKRRLAADELDAETTREHLEDERKSVSDDAVVQELYDEHVARKGVADAETVSLPPDANDTVKSALQRLVAGDRDGAVAMLERSYTTPCAREEPSLTTHGAGTHQSACHLHDPSFVTQSKSQNGELAVDGIASGDAR</sequence>
<dbReference type="FunFam" id="3.40.50.300:FF:000016">
    <property type="entry name" value="Oligopeptide ABC transporter ATP-binding component"/>
    <property type="match status" value="1"/>
</dbReference>
<keyword evidence="2" id="KW-0813">Transport</keyword>
<dbReference type="InterPro" id="IPR013563">
    <property type="entry name" value="Oligopep_ABC_C"/>
</dbReference>
<dbReference type="CDD" id="cd03257">
    <property type="entry name" value="ABC_NikE_OppD_transporters"/>
    <property type="match status" value="1"/>
</dbReference>
<evidence type="ECO:0000256" key="1">
    <source>
        <dbReference type="ARBA" id="ARBA00005417"/>
    </source>
</evidence>
<feature type="compositionally biased region" description="Polar residues" evidence="5">
    <location>
        <begin position="433"/>
        <end position="442"/>
    </location>
</feature>
<feature type="region of interest" description="Disordered" evidence="5">
    <location>
        <begin position="433"/>
        <end position="455"/>
    </location>
</feature>
<name>M0HLQ2_HALEO</name>
<dbReference type="Pfam" id="PF08352">
    <property type="entry name" value="oligo_HPY"/>
    <property type="match status" value="1"/>
</dbReference>
<comment type="caution">
    <text evidence="7">The sequence shown here is derived from an EMBL/GenBank/DDBJ whole genome shotgun (WGS) entry which is preliminary data.</text>
</comment>
<dbReference type="InterPro" id="IPR027417">
    <property type="entry name" value="P-loop_NTPase"/>
</dbReference>
<dbReference type="PANTHER" id="PTHR43776">
    <property type="entry name" value="TRANSPORT ATP-BINDING PROTEIN"/>
    <property type="match status" value="1"/>
</dbReference>
<evidence type="ECO:0000313" key="8">
    <source>
        <dbReference type="Proteomes" id="UP000011612"/>
    </source>
</evidence>
<organism evidence="7 8">
    <name type="scientific">Haloferax elongans ATCC BAA-1513</name>
    <dbReference type="NCBI Taxonomy" id="1230453"/>
    <lineage>
        <taxon>Archaea</taxon>
        <taxon>Methanobacteriati</taxon>
        <taxon>Methanobacteriota</taxon>
        <taxon>Stenosarchaea group</taxon>
        <taxon>Halobacteria</taxon>
        <taxon>Halobacteriales</taxon>
        <taxon>Haloferacaceae</taxon>
        <taxon>Haloferax</taxon>
    </lineage>
</organism>
<keyword evidence="8" id="KW-1185">Reference proteome</keyword>
<dbReference type="InterPro" id="IPR017871">
    <property type="entry name" value="ABC_transporter-like_CS"/>
</dbReference>
<comment type="similarity">
    <text evidence="1">Belongs to the ABC transporter superfamily.</text>
</comment>
<dbReference type="PANTHER" id="PTHR43776:SF7">
    <property type="entry name" value="D,D-DIPEPTIDE TRANSPORT ATP-BINDING PROTEIN DDPF-RELATED"/>
    <property type="match status" value="1"/>
</dbReference>
<dbReference type="SUPFAM" id="SSF52540">
    <property type="entry name" value="P-loop containing nucleoside triphosphate hydrolases"/>
    <property type="match status" value="1"/>
</dbReference>
<reference evidence="7 8" key="1">
    <citation type="journal article" date="2014" name="PLoS Genet.">
        <title>Phylogenetically driven sequencing of extremely halophilic archaea reveals strategies for static and dynamic osmo-response.</title>
        <authorList>
            <person name="Becker E.A."/>
            <person name="Seitzer P.M."/>
            <person name="Tritt A."/>
            <person name="Larsen D."/>
            <person name="Krusor M."/>
            <person name="Yao A.I."/>
            <person name="Wu D."/>
            <person name="Madern D."/>
            <person name="Eisen J.A."/>
            <person name="Darling A.E."/>
            <person name="Facciotti M.T."/>
        </authorList>
    </citation>
    <scope>NUCLEOTIDE SEQUENCE [LARGE SCALE GENOMIC DNA]</scope>
    <source>
        <strain evidence="7 8">ATCC BAA-1513</strain>
    </source>
</reference>
<protein>
    <submittedName>
        <fullName evidence="7">Oligopeptide/dipeptide ABC transporter ATPase</fullName>
    </submittedName>
</protein>
<dbReference type="GO" id="GO:0055085">
    <property type="term" value="P:transmembrane transport"/>
    <property type="evidence" value="ECO:0007669"/>
    <property type="project" value="UniProtKB-ARBA"/>
</dbReference>
<evidence type="ECO:0000256" key="4">
    <source>
        <dbReference type="ARBA" id="ARBA00022840"/>
    </source>
</evidence>
<dbReference type="STRING" id="1230453.C453_11551"/>
<dbReference type="Proteomes" id="UP000011612">
    <property type="component" value="Unassembled WGS sequence"/>
</dbReference>
<evidence type="ECO:0000256" key="3">
    <source>
        <dbReference type="ARBA" id="ARBA00022741"/>
    </source>
</evidence>
<dbReference type="GO" id="GO:0005524">
    <property type="term" value="F:ATP binding"/>
    <property type="evidence" value="ECO:0007669"/>
    <property type="project" value="UniProtKB-KW"/>
</dbReference>
<evidence type="ECO:0000256" key="2">
    <source>
        <dbReference type="ARBA" id="ARBA00022448"/>
    </source>
</evidence>
<dbReference type="PROSITE" id="PS00211">
    <property type="entry name" value="ABC_TRANSPORTER_1"/>
    <property type="match status" value="1"/>
</dbReference>
<keyword evidence="4" id="KW-0067">ATP-binding</keyword>
<evidence type="ECO:0000259" key="6">
    <source>
        <dbReference type="PROSITE" id="PS50893"/>
    </source>
</evidence>
<dbReference type="InterPro" id="IPR003439">
    <property type="entry name" value="ABC_transporter-like_ATP-bd"/>
</dbReference>
<dbReference type="Pfam" id="PF00005">
    <property type="entry name" value="ABC_tran"/>
    <property type="match status" value="1"/>
</dbReference>
<gene>
    <name evidence="7" type="ORF">C453_11551</name>
</gene>
<dbReference type="PROSITE" id="PS50893">
    <property type="entry name" value="ABC_TRANSPORTER_2"/>
    <property type="match status" value="1"/>
</dbReference>
<dbReference type="RefSeq" id="WP_008324650.1">
    <property type="nucleotide sequence ID" value="NZ_AOLK01000019.1"/>
</dbReference>
<dbReference type="AlphaFoldDB" id="M0HLQ2"/>
<evidence type="ECO:0000256" key="5">
    <source>
        <dbReference type="SAM" id="MobiDB-lite"/>
    </source>
</evidence>
<dbReference type="OrthoDB" id="18209at2157"/>
<proteinExistence type="inferred from homology"/>
<keyword evidence="3" id="KW-0547">Nucleotide-binding</keyword>
<dbReference type="PATRIC" id="fig|1230453.4.peg.2280"/>
<evidence type="ECO:0000313" key="7">
    <source>
        <dbReference type="EMBL" id="ELZ84647.1"/>
    </source>
</evidence>
<dbReference type="InterPro" id="IPR003593">
    <property type="entry name" value="AAA+_ATPase"/>
</dbReference>
<dbReference type="NCBIfam" id="TIGR01727">
    <property type="entry name" value="oligo_HPY"/>
    <property type="match status" value="1"/>
</dbReference>
<dbReference type="Gene3D" id="3.40.50.300">
    <property type="entry name" value="P-loop containing nucleotide triphosphate hydrolases"/>
    <property type="match status" value="1"/>
</dbReference>
<dbReference type="GO" id="GO:0015833">
    <property type="term" value="P:peptide transport"/>
    <property type="evidence" value="ECO:0007669"/>
    <property type="project" value="InterPro"/>
</dbReference>